<organism evidence="7 8">
    <name type="scientific">Hyaloscypha bicolor E</name>
    <dbReference type="NCBI Taxonomy" id="1095630"/>
    <lineage>
        <taxon>Eukaryota</taxon>
        <taxon>Fungi</taxon>
        <taxon>Dikarya</taxon>
        <taxon>Ascomycota</taxon>
        <taxon>Pezizomycotina</taxon>
        <taxon>Leotiomycetes</taxon>
        <taxon>Helotiales</taxon>
        <taxon>Hyaloscyphaceae</taxon>
        <taxon>Hyaloscypha</taxon>
        <taxon>Hyaloscypha bicolor</taxon>
    </lineage>
</organism>
<evidence type="ECO:0000313" key="8">
    <source>
        <dbReference type="Proteomes" id="UP000235371"/>
    </source>
</evidence>
<dbReference type="PANTHER" id="PTHR15462">
    <property type="entry name" value="SERINE PROTEASE"/>
    <property type="match status" value="1"/>
</dbReference>
<protein>
    <submittedName>
        <fullName evidence="7">Trypsin-like serine protease</fullName>
    </submittedName>
</protein>
<evidence type="ECO:0000256" key="2">
    <source>
        <dbReference type="ARBA" id="ARBA00022729"/>
    </source>
</evidence>
<evidence type="ECO:0000259" key="6">
    <source>
        <dbReference type="Pfam" id="PF00089"/>
    </source>
</evidence>
<keyword evidence="3" id="KW-0378">Hydrolase</keyword>
<dbReference type="GeneID" id="36579612"/>
<dbReference type="OrthoDB" id="3555221at2759"/>
<dbReference type="AlphaFoldDB" id="A0A2J6SJ69"/>
<evidence type="ECO:0000313" key="7">
    <source>
        <dbReference type="EMBL" id="PMD50822.1"/>
    </source>
</evidence>
<dbReference type="Gene3D" id="2.40.10.10">
    <property type="entry name" value="Trypsin-like serine proteases"/>
    <property type="match status" value="2"/>
</dbReference>
<dbReference type="InterPro" id="IPR050966">
    <property type="entry name" value="Glutamyl_endopeptidase"/>
</dbReference>
<dbReference type="STRING" id="1095630.A0A2J6SJ69"/>
<dbReference type="InterPro" id="IPR009003">
    <property type="entry name" value="Peptidase_S1_PA"/>
</dbReference>
<name>A0A2J6SJ69_9HELO</name>
<keyword evidence="2 5" id="KW-0732">Signal</keyword>
<dbReference type="InterPro" id="IPR001314">
    <property type="entry name" value="Peptidase_S1A"/>
</dbReference>
<keyword evidence="4" id="KW-0720">Serine protease</keyword>
<keyword evidence="1 7" id="KW-0645">Protease</keyword>
<dbReference type="EMBL" id="KZ613913">
    <property type="protein sequence ID" value="PMD50822.1"/>
    <property type="molecule type" value="Genomic_DNA"/>
</dbReference>
<sequence>MVPKKKRVVWVWLCCCCSNGRGMSLLIDKLLPCNCCCITYHRQSCRHPTTAPVAWDLDQCKTKLAPAITQILDDDSESEAALGKNPQDPVDKKHLKPRGKYRAICKLFVTFEGALFPTEATGWCLIENGIVATAGHCVYHKVHGRAIAIEAHISYHGADSELRKTHEVRMAADVAVHRGWHGNFSRENDIALIRLSNPFDDVLPLKWKPCPIQGERMQIVIAGYPGDIPAGRPGQYMYESKGMIDWDLQQDPTLIYRLDTSPGNSGSPVFHVGEDQELVVIGVHVCTEAIERPVNELRSDRAGPFIQVNKAIAIGHKGNNFDNLRQYLMSPNKDFGTRGSNSFKV</sequence>
<dbReference type="PROSITE" id="PS00673">
    <property type="entry name" value="V8_SER"/>
    <property type="match status" value="1"/>
</dbReference>
<dbReference type="Proteomes" id="UP000235371">
    <property type="component" value="Unassembled WGS sequence"/>
</dbReference>
<dbReference type="GO" id="GO:0006508">
    <property type="term" value="P:proteolysis"/>
    <property type="evidence" value="ECO:0007669"/>
    <property type="project" value="UniProtKB-KW"/>
</dbReference>
<dbReference type="InterPro" id="IPR001254">
    <property type="entry name" value="Trypsin_dom"/>
</dbReference>
<evidence type="ECO:0000256" key="1">
    <source>
        <dbReference type="ARBA" id="ARBA00022670"/>
    </source>
</evidence>
<dbReference type="SUPFAM" id="SSF50494">
    <property type="entry name" value="Trypsin-like serine proteases"/>
    <property type="match status" value="1"/>
</dbReference>
<reference evidence="7 8" key="1">
    <citation type="submission" date="2016-04" db="EMBL/GenBank/DDBJ databases">
        <title>A degradative enzymes factory behind the ericoid mycorrhizal symbiosis.</title>
        <authorList>
            <consortium name="DOE Joint Genome Institute"/>
            <person name="Martino E."/>
            <person name="Morin E."/>
            <person name="Grelet G."/>
            <person name="Kuo A."/>
            <person name="Kohler A."/>
            <person name="Daghino S."/>
            <person name="Barry K."/>
            <person name="Choi C."/>
            <person name="Cichocki N."/>
            <person name="Clum A."/>
            <person name="Copeland A."/>
            <person name="Hainaut M."/>
            <person name="Haridas S."/>
            <person name="Labutti K."/>
            <person name="Lindquist E."/>
            <person name="Lipzen A."/>
            <person name="Khouja H.-R."/>
            <person name="Murat C."/>
            <person name="Ohm R."/>
            <person name="Olson A."/>
            <person name="Spatafora J."/>
            <person name="Veneault-Fourrey C."/>
            <person name="Henrissat B."/>
            <person name="Grigoriev I."/>
            <person name="Martin F."/>
            <person name="Perotto S."/>
        </authorList>
    </citation>
    <scope>NUCLEOTIDE SEQUENCE [LARGE SCALE GENOMIC DNA]</scope>
    <source>
        <strain evidence="7 8">E</strain>
    </source>
</reference>
<feature type="domain" description="Peptidase S1" evidence="6">
    <location>
        <begin position="120"/>
        <end position="286"/>
    </location>
</feature>
<accession>A0A2J6SJ69</accession>
<dbReference type="RefSeq" id="XP_024727726.1">
    <property type="nucleotide sequence ID" value="XM_024871530.1"/>
</dbReference>
<evidence type="ECO:0000256" key="4">
    <source>
        <dbReference type="ARBA" id="ARBA00022825"/>
    </source>
</evidence>
<feature type="chain" id="PRO_5014392805" evidence="5">
    <location>
        <begin position="23"/>
        <end position="345"/>
    </location>
</feature>
<dbReference type="Pfam" id="PF00089">
    <property type="entry name" value="Trypsin"/>
    <property type="match status" value="1"/>
</dbReference>
<dbReference type="PRINTS" id="PR00722">
    <property type="entry name" value="CHYMOTRYPSIN"/>
</dbReference>
<dbReference type="InterPro" id="IPR043504">
    <property type="entry name" value="Peptidase_S1_PA_chymotrypsin"/>
</dbReference>
<evidence type="ECO:0000256" key="3">
    <source>
        <dbReference type="ARBA" id="ARBA00022801"/>
    </source>
</evidence>
<gene>
    <name evidence="7" type="ORF">K444DRAFT_277224</name>
</gene>
<keyword evidence="8" id="KW-1185">Reference proteome</keyword>
<dbReference type="GO" id="GO:0004252">
    <property type="term" value="F:serine-type endopeptidase activity"/>
    <property type="evidence" value="ECO:0007669"/>
    <property type="project" value="InterPro"/>
</dbReference>
<feature type="signal peptide" evidence="5">
    <location>
        <begin position="1"/>
        <end position="22"/>
    </location>
</feature>
<proteinExistence type="predicted"/>
<dbReference type="InterPro" id="IPR000126">
    <property type="entry name" value="V8_ser_AS"/>
</dbReference>
<dbReference type="InParanoid" id="A0A2J6SJ69"/>
<evidence type="ECO:0000256" key="5">
    <source>
        <dbReference type="SAM" id="SignalP"/>
    </source>
</evidence>
<dbReference type="PANTHER" id="PTHR15462:SF8">
    <property type="entry name" value="SERINE PROTEASE"/>
    <property type="match status" value="1"/>
</dbReference>